<reference evidence="4" key="1">
    <citation type="journal article" date="2023" name="Insect Mol. Biol.">
        <title>Genome sequencing provides insights into the evolution of gene families encoding plant cell wall-degrading enzymes in longhorned beetles.</title>
        <authorList>
            <person name="Shin N.R."/>
            <person name="Okamura Y."/>
            <person name="Kirsch R."/>
            <person name="Pauchet Y."/>
        </authorList>
    </citation>
    <scope>NUCLEOTIDE SEQUENCE</scope>
    <source>
        <strain evidence="4">RBIC_L_NR</strain>
    </source>
</reference>
<dbReference type="GO" id="GO:0003676">
    <property type="term" value="F:nucleic acid binding"/>
    <property type="evidence" value="ECO:0007669"/>
    <property type="project" value="InterPro"/>
</dbReference>
<dbReference type="GO" id="GO:0004190">
    <property type="term" value="F:aspartic-type endopeptidase activity"/>
    <property type="evidence" value="ECO:0007669"/>
    <property type="project" value="InterPro"/>
</dbReference>
<dbReference type="PANTHER" id="PTHR47266">
    <property type="entry name" value="ENDONUCLEASE-RELATED"/>
    <property type="match status" value="1"/>
</dbReference>
<organism evidence="4 5">
    <name type="scientific">Rhamnusium bicolor</name>
    <dbReference type="NCBI Taxonomy" id="1586634"/>
    <lineage>
        <taxon>Eukaryota</taxon>
        <taxon>Metazoa</taxon>
        <taxon>Ecdysozoa</taxon>
        <taxon>Arthropoda</taxon>
        <taxon>Hexapoda</taxon>
        <taxon>Insecta</taxon>
        <taxon>Pterygota</taxon>
        <taxon>Neoptera</taxon>
        <taxon>Endopterygota</taxon>
        <taxon>Coleoptera</taxon>
        <taxon>Polyphaga</taxon>
        <taxon>Cucujiformia</taxon>
        <taxon>Chrysomeloidea</taxon>
        <taxon>Cerambycidae</taxon>
        <taxon>Lepturinae</taxon>
        <taxon>Rhagiini</taxon>
        <taxon>Rhamnusium</taxon>
    </lineage>
</organism>
<evidence type="ECO:0000259" key="3">
    <source>
        <dbReference type="PROSITE" id="PS50158"/>
    </source>
</evidence>
<proteinExistence type="predicted"/>
<dbReference type="SUPFAM" id="SSF50630">
    <property type="entry name" value="Acid proteases"/>
    <property type="match status" value="1"/>
</dbReference>
<dbReference type="FunFam" id="1.10.340.70:FF:000001">
    <property type="entry name" value="Retrovirus-related Pol polyprotein from transposon gypsy-like Protein"/>
    <property type="match status" value="1"/>
</dbReference>
<dbReference type="Pfam" id="PF00098">
    <property type="entry name" value="zf-CCHC"/>
    <property type="match status" value="1"/>
</dbReference>
<protein>
    <recommendedName>
        <fullName evidence="3">CCHC-type domain-containing protein</fullName>
    </recommendedName>
</protein>
<sequence>MSSKIKLDVHRLSKEELIYELRVRGLGDGGDLTVTELRTILRNALQLEKTSLAIRNPTYPYTFTQDYEVLIVNIEDINKLIEEFTGTENDSKFKGIVSKIAHSLGRVNRSSPHNETENTCKADMRLKLLVAFDKLKVKTKSNRRDSTVFDLSVLRHNVDAPRVHSSAVETDLESSDDDVTVKIKPVPVRDWGLKFTGKKGEMSFSSFMERVEDKRRSRGISRALLFRDAVDLFEGDAYTWYNMVKEWATDWDSLVELMKEQFLPANFDRDLFEEIKRRTQGDHENIVSEDTQFEIISERIDPYYQPFIAFEEISSITQLLSACRKLDARRELAKSFTPPPPKNKSLIPELAYASTSHSYTSTSDSRNSIHGISEVCSGNNRLQNNDSNSSLDKTCWNCGGSGHLSTRCPKPQERYCYSCGFRNVTVRTCPKCNRKPGNGQLRHYYVLDYVLAHVKGDERPYVTVSIFGKSLLGLLDSGASRTIVGGKGWKILKSIGLVNLEKCDLKSVTVANGNSCDCIGILRTPVRLRDVEKIIDILVVPELNHSLILDRWYLKMLNKVENDPLHFPSWRVVGSILYKYVEHSNFPGLSDTQDNWKRVVPKNERKKVLVKCHDDPCAGHSGIFKTFSRISQHYYWPKMKADITKYIRDCVVCCKNKPEQKKPAGLLAPRRVVDKPFQVVSRTPYFIVFGREMPSNVQPKDGNQPVSFDIDKNELARDRSEALRRLYAEVKQRLKKASEKNKRYYDLRHRDVTYEIGSRVYRKNFVLSDAAQHFSSKLAPKYVGPFIVAKKVSPWTYELKDVDGRFRGTWHAKDLKPSPEHD</sequence>
<dbReference type="SUPFAM" id="SSF57756">
    <property type="entry name" value="Retrovirus zinc finger-like domains"/>
    <property type="match status" value="1"/>
</dbReference>
<keyword evidence="1" id="KW-0863">Zinc-finger</keyword>
<evidence type="ECO:0000313" key="5">
    <source>
        <dbReference type="Proteomes" id="UP001162156"/>
    </source>
</evidence>
<dbReference type="InterPro" id="IPR052160">
    <property type="entry name" value="Gypsy_RT_Integrase-like"/>
</dbReference>
<dbReference type="InterPro" id="IPR001878">
    <property type="entry name" value="Znf_CCHC"/>
</dbReference>
<dbReference type="GO" id="GO:0008270">
    <property type="term" value="F:zinc ion binding"/>
    <property type="evidence" value="ECO:0007669"/>
    <property type="project" value="UniProtKB-KW"/>
</dbReference>
<keyword evidence="1" id="KW-0479">Metal-binding</keyword>
<evidence type="ECO:0000256" key="1">
    <source>
        <dbReference type="PROSITE-ProRule" id="PRU00047"/>
    </source>
</evidence>
<dbReference type="AlphaFoldDB" id="A0AAV8X477"/>
<dbReference type="Gene3D" id="4.10.60.10">
    <property type="entry name" value="Zinc finger, CCHC-type"/>
    <property type="match status" value="1"/>
</dbReference>
<keyword evidence="5" id="KW-1185">Reference proteome</keyword>
<evidence type="ECO:0000256" key="2">
    <source>
        <dbReference type="SAM" id="Coils"/>
    </source>
</evidence>
<dbReference type="Proteomes" id="UP001162156">
    <property type="component" value="Unassembled WGS sequence"/>
</dbReference>
<dbReference type="InterPro" id="IPR001969">
    <property type="entry name" value="Aspartic_peptidase_AS"/>
</dbReference>
<dbReference type="InterPro" id="IPR036875">
    <property type="entry name" value="Znf_CCHC_sf"/>
</dbReference>
<dbReference type="InterPro" id="IPR041588">
    <property type="entry name" value="Integrase_H2C2"/>
</dbReference>
<comment type="caution">
    <text evidence="4">The sequence shown here is derived from an EMBL/GenBank/DDBJ whole genome shotgun (WGS) entry which is preliminary data.</text>
</comment>
<keyword evidence="1" id="KW-0862">Zinc</keyword>
<dbReference type="Gene3D" id="2.40.70.10">
    <property type="entry name" value="Acid Proteases"/>
    <property type="match status" value="1"/>
</dbReference>
<gene>
    <name evidence="4" type="ORF">NQ314_013845</name>
</gene>
<dbReference type="SMART" id="SM00343">
    <property type="entry name" value="ZnF_C2HC"/>
    <property type="match status" value="2"/>
</dbReference>
<dbReference type="InterPro" id="IPR021109">
    <property type="entry name" value="Peptidase_aspartic_dom_sf"/>
</dbReference>
<feature type="domain" description="CCHC-type" evidence="3">
    <location>
        <begin position="395"/>
        <end position="410"/>
    </location>
</feature>
<keyword evidence="2" id="KW-0175">Coiled coil</keyword>
<dbReference type="CDD" id="cd00303">
    <property type="entry name" value="retropepsin_like"/>
    <property type="match status" value="1"/>
</dbReference>
<dbReference type="Gene3D" id="1.10.340.70">
    <property type="match status" value="1"/>
</dbReference>
<dbReference type="GO" id="GO:0006508">
    <property type="term" value="P:proteolysis"/>
    <property type="evidence" value="ECO:0007669"/>
    <property type="project" value="InterPro"/>
</dbReference>
<accession>A0AAV8X477</accession>
<dbReference type="PROSITE" id="PS00141">
    <property type="entry name" value="ASP_PROTEASE"/>
    <property type="match status" value="1"/>
</dbReference>
<dbReference type="EMBL" id="JANEYF010003819">
    <property type="protein sequence ID" value="KAJ8933715.1"/>
    <property type="molecule type" value="Genomic_DNA"/>
</dbReference>
<dbReference type="Pfam" id="PF17921">
    <property type="entry name" value="Integrase_H2C2"/>
    <property type="match status" value="1"/>
</dbReference>
<name>A0AAV8X477_9CUCU</name>
<evidence type="ECO:0000313" key="4">
    <source>
        <dbReference type="EMBL" id="KAJ8933715.1"/>
    </source>
</evidence>
<feature type="coiled-coil region" evidence="2">
    <location>
        <begin position="713"/>
        <end position="747"/>
    </location>
</feature>
<dbReference type="PROSITE" id="PS50158">
    <property type="entry name" value="ZF_CCHC"/>
    <property type="match status" value="1"/>
</dbReference>